<dbReference type="Gene3D" id="3.40.190.10">
    <property type="entry name" value="Periplasmic binding protein-like II"/>
    <property type="match status" value="1"/>
</dbReference>
<protein>
    <submittedName>
        <fullName evidence="2">Extracellular solute-binding protein</fullName>
    </submittedName>
</protein>
<reference evidence="2 3" key="1">
    <citation type="submission" date="2018-11" db="EMBL/GenBank/DDBJ databases">
        <title>Genomes From Bacteria Associated with the Canine Oral Cavity: a Test Case for Automated Genome-Based Taxonomic Assignment.</title>
        <authorList>
            <person name="Coil D.A."/>
            <person name="Jospin G."/>
            <person name="Darling A.E."/>
            <person name="Wallis C."/>
            <person name="Davis I.J."/>
            <person name="Harris S."/>
            <person name="Eisen J.A."/>
            <person name="Holcombe L.J."/>
            <person name="O'Flynn C."/>
        </authorList>
    </citation>
    <scope>NUCLEOTIDE SEQUENCE [LARGE SCALE GENOMIC DNA]</scope>
    <source>
        <strain evidence="2 3">OH887_COT-365</strain>
    </source>
</reference>
<dbReference type="PROSITE" id="PS51257">
    <property type="entry name" value="PROKAR_LIPOPROTEIN"/>
    <property type="match status" value="1"/>
</dbReference>
<accession>A0A3P1TDH3</accession>
<dbReference type="EMBL" id="RQZG01000001">
    <property type="protein sequence ID" value="RRD07290.1"/>
    <property type="molecule type" value="Genomic_DNA"/>
</dbReference>
<dbReference type="Pfam" id="PF13416">
    <property type="entry name" value="SBP_bac_8"/>
    <property type="match status" value="1"/>
</dbReference>
<dbReference type="SUPFAM" id="SSF53850">
    <property type="entry name" value="Periplasmic binding protein-like II"/>
    <property type="match status" value="1"/>
</dbReference>
<dbReference type="InterPro" id="IPR006059">
    <property type="entry name" value="SBP"/>
</dbReference>
<name>A0A3P1TDH3_9ACTN</name>
<proteinExistence type="predicted"/>
<comment type="caution">
    <text evidence="2">The sequence shown here is derived from an EMBL/GenBank/DDBJ whole genome shotgun (WGS) entry which is preliminary data.</text>
</comment>
<organism evidence="2 3">
    <name type="scientific">Arachnia propionica</name>
    <dbReference type="NCBI Taxonomy" id="1750"/>
    <lineage>
        <taxon>Bacteria</taxon>
        <taxon>Bacillati</taxon>
        <taxon>Actinomycetota</taxon>
        <taxon>Actinomycetes</taxon>
        <taxon>Propionibacteriales</taxon>
        <taxon>Propionibacteriaceae</taxon>
        <taxon>Arachnia</taxon>
    </lineage>
</organism>
<evidence type="ECO:0000313" key="3">
    <source>
        <dbReference type="Proteomes" id="UP000280819"/>
    </source>
</evidence>
<dbReference type="PANTHER" id="PTHR43649:SF30">
    <property type="entry name" value="ABC TRANSPORTER SUBSTRATE-BINDING PROTEIN"/>
    <property type="match status" value="1"/>
</dbReference>
<gene>
    <name evidence="2" type="ORF">EII34_02055</name>
</gene>
<evidence type="ECO:0000313" key="2">
    <source>
        <dbReference type="EMBL" id="RRD07290.1"/>
    </source>
</evidence>
<dbReference type="OrthoDB" id="3171346at2"/>
<dbReference type="Proteomes" id="UP000280819">
    <property type="component" value="Unassembled WGS sequence"/>
</dbReference>
<dbReference type="PANTHER" id="PTHR43649">
    <property type="entry name" value="ARABINOSE-BINDING PROTEIN-RELATED"/>
    <property type="match status" value="1"/>
</dbReference>
<dbReference type="InterPro" id="IPR050490">
    <property type="entry name" value="Bact_solute-bd_prot1"/>
</dbReference>
<sequence length="438" mass="46503">MAVAPIRKGKRVKRVIKFGAVVAASALALSACGGGTPTRDGSGPASSAAMQDADPASLETTIKILAPSYSDSSKADWEKIIAEFNKTYPKVKVELQIEGWDDFSGKVQARIQAGDLPDILNDNAFAASAEEGLLYPMSEILTKETLDNIEPTLLANGQGTDGTQWAAPDIASARMLVYNTDLFAKAGIAEPPKTWAELEEASAKLTALGDGVKAYGLPLGSEEAQVESSLWLWGAGGSWVDGENLKADSPQAVEAFTQIKKMHSSGHTQDKLNSDRQEMTDLMGAGKLGMMVGHGQVVADSTAKGAKVALAPVPSKSGEAVATGVTDFIVAFDNKDEARKQATSAFLNLMYSDAVYEGWYKGTTLLPVTKSMIEKGKSEGDEYQQKFLEALSFVKFQPVSNPQWDALQGALQSSAYKIGEQDPEALLQEIQALVAASA</sequence>
<evidence type="ECO:0000256" key="1">
    <source>
        <dbReference type="SAM" id="MobiDB-lite"/>
    </source>
</evidence>
<dbReference type="AlphaFoldDB" id="A0A3P1TDH3"/>
<feature type="region of interest" description="Disordered" evidence="1">
    <location>
        <begin position="33"/>
        <end position="52"/>
    </location>
</feature>